<feature type="compositionally biased region" description="Polar residues" evidence="1">
    <location>
        <begin position="1"/>
        <end position="10"/>
    </location>
</feature>
<keyword evidence="3" id="KW-1185">Reference proteome</keyword>
<dbReference type="EMBL" id="BAABDD010000005">
    <property type="protein sequence ID" value="GAA3735244.1"/>
    <property type="molecule type" value="Genomic_DNA"/>
</dbReference>
<protein>
    <submittedName>
        <fullName evidence="2">Uncharacterized protein</fullName>
    </submittedName>
</protein>
<sequence length="68" mass="6693">MNGTVVTANAATIPGGTDSDAAPRRPPIVTSVSPRARSARAAAKAGWAGGKTARGALPPEVLSRARGA</sequence>
<evidence type="ECO:0000313" key="3">
    <source>
        <dbReference type="Proteomes" id="UP001500908"/>
    </source>
</evidence>
<organism evidence="2 3">
    <name type="scientific">Salinactinospora qingdaonensis</name>
    <dbReference type="NCBI Taxonomy" id="702744"/>
    <lineage>
        <taxon>Bacteria</taxon>
        <taxon>Bacillati</taxon>
        <taxon>Actinomycetota</taxon>
        <taxon>Actinomycetes</taxon>
        <taxon>Streptosporangiales</taxon>
        <taxon>Nocardiopsidaceae</taxon>
        <taxon>Salinactinospora</taxon>
    </lineage>
</organism>
<accession>A0ABP7FB19</accession>
<name>A0ABP7FB19_9ACTN</name>
<evidence type="ECO:0000256" key="1">
    <source>
        <dbReference type="SAM" id="MobiDB-lite"/>
    </source>
</evidence>
<feature type="compositionally biased region" description="Low complexity" evidence="1">
    <location>
        <begin position="35"/>
        <end position="56"/>
    </location>
</feature>
<evidence type="ECO:0000313" key="2">
    <source>
        <dbReference type="EMBL" id="GAA3735244.1"/>
    </source>
</evidence>
<reference evidence="3" key="1">
    <citation type="journal article" date="2019" name="Int. J. Syst. Evol. Microbiol.">
        <title>The Global Catalogue of Microorganisms (GCM) 10K type strain sequencing project: providing services to taxonomists for standard genome sequencing and annotation.</title>
        <authorList>
            <consortium name="The Broad Institute Genomics Platform"/>
            <consortium name="The Broad Institute Genome Sequencing Center for Infectious Disease"/>
            <person name="Wu L."/>
            <person name="Ma J."/>
        </authorList>
    </citation>
    <scope>NUCLEOTIDE SEQUENCE [LARGE SCALE GENOMIC DNA]</scope>
    <source>
        <strain evidence="3">JCM 17137</strain>
    </source>
</reference>
<feature type="region of interest" description="Disordered" evidence="1">
    <location>
        <begin position="1"/>
        <end position="68"/>
    </location>
</feature>
<comment type="caution">
    <text evidence="2">The sequence shown here is derived from an EMBL/GenBank/DDBJ whole genome shotgun (WGS) entry which is preliminary data.</text>
</comment>
<proteinExistence type="predicted"/>
<gene>
    <name evidence="2" type="ORF">GCM10022402_14300</name>
</gene>
<dbReference type="Proteomes" id="UP001500908">
    <property type="component" value="Unassembled WGS sequence"/>
</dbReference>